<keyword evidence="4 7" id="KW-0812">Transmembrane</keyword>
<keyword evidence="3" id="KW-0813">Transport</keyword>
<evidence type="ECO:0000256" key="7">
    <source>
        <dbReference type="SAM" id="Phobius"/>
    </source>
</evidence>
<dbReference type="InterPro" id="IPR023271">
    <property type="entry name" value="Aquaporin-like"/>
</dbReference>
<evidence type="ECO:0000256" key="4">
    <source>
        <dbReference type="ARBA" id="ARBA00022692"/>
    </source>
</evidence>
<evidence type="ECO:0000256" key="1">
    <source>
        <dbReference type="ARBA" id="ARBA00004141"/>
    </source>
</evidence>
<dbReference type="GO" id="GO:0005886">
    <property type="term" value="C:plasma membrane"/>
    <property type="evidence" value="ECO:0007669"/>
    <property type="project" value="TreeGrafter"/>
</dbReference>
<organism evidence="8">
    <name type="scientific">marine metagenome</name>
    <dbReference type="NCBI Taxonomy" id="408172"/>
    <lineage>
        <taxon>unclassified sequences</taxon>
        <taxon>metagenomes</taxon>
        <taxon>ecological metagenomes</taxon>
    </lineage>
</organism>
<evidence type="ECO:0000256" key="6">
    <source>
        <dbReference type="ARBA" id="ARBA00023136"/>
    </source>
</evidence>
<sequence>MDSFLAEFIGTTILMLLGVGVNANTSLKNTIGSENSNWVLVSMGWGLSVFVAVFITGQFSGAHLNPAVTIGLATIGKFSWSLVPTYIFIQLLGAIFGSWLAYLVYIDHYKLTDNEDTVRGSFCTGPAIKNYKSNFFSETVATFILVFGIFYIVEPNLEIQGEVVNFGLGALAALPVGILVWVIGMTLGGTTGFAINPARDFGPRLVYSLLPRKNKNADWSYSWIPVFGPFSGAILAGLLYNFIM</sequence>
<dbReference type="CDD" id="cd00333">
    <property type="entry name" value="MIP"/>
    <property type="match status" value="1"/>
</dbReference>
<comment type="similarity">
    <text evidence="2">Belongs to the MIP/aquaporin (TC 1.A.8) family.</text>
</comment>
<keyword evidence="6 7" id="KW-0472">Membrane</keyword>
<accession>A0A381NIR3</accession>
<dbReference type="Gene3D" id="1.20.1080.10">
    <property type="entry name" value="Glycerol uptake facilitator protein"/>
    <property type="match status" value="1"/>
</dbReference>
<comment type="subcellular location">
    <subcellularLocation>
        <location evidence="1">Membrane</location>
        <topology evidence="1">Multi-pass membrane protein</topology>
    </subcellularLocation>
</comment>
<dbReference type="InterPro" id="IPR022357">
    <property type="entry name" value="MIP_CS"/>
</dbReference>
<dbReference type="GO" id="GO:0015254">
    <property type="term" value="F:glycerol channel activity"/>
    <property type="evidence" value="ECO:0007669"/>
    <property type="project" value="TreeGrafter"/>
</dbReference>
<feature type="transmembrane region" description="Helical" evidence="7">
    <location>
        <begin position="135"/>
        <end position="153"/>
    </location>
</feature>
<gene>
    <name evidence="8" type="ORF">METZ01_LOCUS7350</name>
</gene>
<feature type="transmembrane region" description="Helical" evidence="7">
    <location>
        <begin position="6"/>
        <end position="25"/>
    </location>
</feature>
<evidence type="ECO:0000313" key="8">
    <source>
        <dbReference type="EMBL" id="SUZ54496.1"/>
    </source>
</evidence>
<dbReference type="NCBIfam" id="TIGR00861">
    <property type="entry name" value="MIP"/>
    <property type="match status" value="1"/>
</dbReference>
<dbReference type="EMBL" id="UINC01000390">
    <property type="protein sequence ID" value="SUZ54496.1"/>
    <property type="molecule type" value="Genomic_DNA"/>
</dbReference>
<dbReference type="PANTHER" id="PTHR43829">
    <property type="entry name" value="AQUAPORIN OR AQUAGLYCEROPORIN RELATED"/>
    <property type="match status" value="1"/>
</dbReference>
<evidence type="ECO:0000256" key="3">
    <source>
        <dbReference type="ARBA" id="ARBA00022448"/>
    </source>
</evidence>
<feature type="transmembrane region" description="Helical" evidence="7">
    <location>
        <begin position="86"/>
        <end position="105"/>
    </location>
</feature>
<dbReference type="InterPro" id="IPR050363">
    <property type="entry name" value="MIP/Aquaporin"/>
</dbReference>
<dbReference type="InterPro" id="IPR000425">
    <property type="entry name" value="MIP"/>
</dbReference>
<dbReference type="PROSITE" id="PS00221">
    <property type="entry name" value="MIP"/>
    <property type="match status" value="1"/>
</dbReference>
<evidence type="ECO:0000256" key="2">
    <source>
        <dbReference type="ARBA" id="ARBA00006175"/>
    </source>
</evidence>
<feature type="transmembrane region" description="Helical" evidence="7">
    <location>
        <begin position="173"/>
        <end position="198"/>
    </location>
</feature>
<proteinExistence type="inferred from homology"/>
<keyword evidence="5 7" id="KW-1133">Transmembrane helix</keyword>
<protein>
    <recommendedName>
        <fullName evidence="9">Aquaporin</fullName>
    </recommendedName>
</protein>
<evidence type="ECO:0008006" key="9">
    <source>
        <dbReference type="Google" id="ProtNLM"/>
    </source>
</evidence>
<dbReference type="AlphaFoldDB" id="A0A381NIR3"/>
<name>A0A381NIR3_9ZZZZ</name>
<dbReference type="PANTHER" id="PTHR43829:SF9">
    <property type="entry name" value="AQUAPORIN-9"/>
    <property type="match status" value="1"/>
</dbReference>
<feature type="transmembrane region" description="Helical" evidence="7">
    <location>
        <begin position="219"/>
        <end position="243"/>
    </location>
</feature>
<dbReference type="Pfam" id="PF00230">
    <property type="entry name" value="MIP"/>
    <property type="match status" value="1"/>
</dbReference>
<feature type="transmembrane region" description="Helical" evidence="7">
    <location>
        <begin position="37"/>
        <end position="56"/>
    </location>
</feature>
<dbReference type="PRINTS" id="PR00783">
    <property type="entry name" value="MINTRINSICP"/>
</dbReference>
<dbReference type="SUPFAM" id="SSF81338">
    <property type="entry name" value="Aquaporin-like"/>
    <property type="match status" value="1"/>
</dbReference>
<evidence type="ECO:0000256" key="5">
    <source>
        <dbReference type="ARBA" id="ARBA00022989"/>
    </source>
</evidence>
<reference evidence="8" key="1">
    <citation type="submission" date="2018-05" db="EMBL/GenBank/DDBJ databases">
        <authorList>
            <person name="Lanie J.A."/>
            <person name="Ng W.-L."/>
            <person name="Kazmierczak K.M."/>
            <person name="Andrzejewski T.M."/>
            <person name="Davidsen T.M."/>
            <person name="Wayne K.J."/>
            <person name="Tettelin H."/>
            <person name="Glass J.I."/>
            <person name="Rusch D."/>
            <person name="Podicherti R."/>
            <person name="Tsui H.-C.T."/>
            <person name="Winkler M.E."/>
        </authorList>
    </citation>
    <scope>NUCLEOTIDE SEQUENCE</scope>
</reference>